<sequence length="196" mass="22526">MARKELKNIFLSASIPLPERDPRYYETADVIAIRDAVIALCTTVLPNHRLIWGGHPSITPLVNFVLQKLNMDIQNHVTLYQSKFFKKSYPEDNNKFKNVIQTPILLDDEDKSIRLMRELMFGGNEFAAGIFIGGMEGVEEEYKMFREFHPEALIIPLASTGAAAKFIYENSINKNERFQNDYAFSSTFQELLIDKI</sequence>
<name>A0A368ZFD1_9FLAO</name>
<dbReference type="Pfam" id="PF18180">
    <property type="entry name" value="LD_cluster3"/>
    <property type="match status" value="1"/>
</dbReference>
<dbReference type="EMBL" id="QPJO01000003">
    <property type="protein sequence ID" value="RCW91305.1"/>
    <property type="molecule type" value="Genomic_DNA"/>
</dbReference>
<dbReference type="InterPro" id="IPR041197">
    <property type="entry name" value="LD_cluster3"/>
</dbReference>
<dbReference type="RefSeq" id="WP_114309828.1">
    <property type="nucleotide sequence ID" value="NZ_QPJO01000003.1"/>
</dbReference>
<proteinExistence type="predicted"/>
<reference evidence="1 2" key="1">
    <citation type="submission" date="2018-07" db="EMBL/GenBank/DDBJ databases">
        <title>Genomic Encyclopedia of Type Strains, Phase III (KMG-III): the genomes of soil and plant-associated and newly described type strains.</title>
        <authorList>
            <person name="Whitman W."/>
        </authorList>
    </citation>
    <scope>NUCLEOTIDE SEQUENCE [LARGE SCALE GENOMIC DNA]</scope>
    <source>
        <strain evidence="1 2">CECT 7958</strain>
    </source>
</reference>
<organism evidence="1 2">
    <name type="scientific">Winogradskyella arenosi</name>
    <dbReference type="NCBI Taxonomy" id="533325"/>
    <lineage>
        <taxon>Bacteria</taxon>
        <taxon>Pseudomonadati</taxon>
        <taxon>Bacteroidota</taxon>
        <taxon>Flavobacteriia</taxon>
        <taxon>Flavobacteriales</taxon>
        <taxon>Flavobacteriaceae</taxon>
        <taxon>Winogradskyella</taxon>
    </lineage>
</organism>
<dbReference type="OrthoDB" id="5525437at2"/>
<accession>A0A368ZFD1</accession>
<dbReference type="AlphaFoldDB" id="A0A368ZFD1"/>
<comment type="caution">
    <text evidence="1">The sequence shown here is derived from an EMBL/GenBank/DDBJ whole genome shotgun (WGS) entry which is preliminary data.</text>
</comment>
<keyword evidence="2" id="KW-1185">Reference proteome</keyword>
<evidence type="ECO:0000313" key="2">
    <source>
        <dbReference type="Proteomes" id="UP000253436"/>
    </source>
</evidence>
<protein>
    <recommendedName>
        <fullName evidence="3">SIR2-like protein</fullName>
    </recommendedName>
</protein>
<evidence type="ECO:0000313" key="1">
    <source>
        <dbReference type="EMBL" id="RCW91305.1"/>
    </source>
</evidence>
<evidence type="ECO:0008006" key="3">
    <source>
        <dbReference type="Google" id="ProtNLM"/>
    </source>
</evidence>
<dbReference type="Proteomes" id="UP000253436">
    <property type="component" value="Unassembled WGS sequence"/>
</dbReference>
<gene>
    <name evidence="1" type="ORF">DFQ08_103132</name>
</gene>